<keyword evidence="5 7" id="KW-0663">Pyridoxal phosphate</keyword>
<feature type="domain" description="Aminotransferase class V" evidence="10">
    <location>
        <begin position="13"/>
        <end position="317"/>
    </location>
</feature>
<dbReference type="InterPro" id="IPR000192">
    <property type="entry name" value="Aminotrans_V_dom"/>
</dbReference>
<dbReference type="Gene3D" id="3.40.640.10">
    <property type="entry name" value="Type I PLP-dependent aspartate aminotransferase-like (Major domain)"/>
    <property type="match status" value="1"/>
</dbReference>
<keyword evidence="3 11" id="KW-0032">Aminotransferase</keyword>
<dbReference type="InterPro" id="IPR015424">
    <property type="entry name" value="PyrdxlP-dep_Trfase"/>
</dbReference>
<keyword evidence="4" id="KW-0808">Transferase</keyword>
<evidence type="ECO:0000256" key="9">
    <source>
        <dbReference type="RuleBase" id="RU004504"/>
    </source>
</evidence>
<dbReference type="GO" id="GO:0019265">
    <property type="term" value="P:glycine biosynthetic process, by transamination of glyoxylate"/>
    <property type="evidence" value="ECO:0007669"/>
    <property type="project" value="TreeGrafter"/>
</dbReference>
<evidence type="ECO:0000256" key="7">
    <source>
        <dbReference type="PIRSR" id="PIRSR000524-50"/>
    </source>
</evidence>
<dbReference type="Proteomes" id="UP000823611">
    <property type="component" value="Unassembled WGS sequence"/>
</dbReference>
<dbReference type="GO" id="GO:0004760">
    <property type="term" value="F:L-serine-pyruvate transaminase activity"/>
    <property type="evidence" value="ECO:0007669"/>
    <property type="project" value="TreeGrafter"/>
</dbReference>
<evidence type="ECO:0000313" key="11">
    <source>
        <dbReference type="EMBL" id="MBO8435346.1"/>
    </source>
</evidence>
<dbReference type="AlphaFoldDB" id="A0A9D9DZF8"/>
<name>A0A9D9DZF8_9FIRM</name>
<evidence type="ECO:0000256" key="2">
    <source>
        <dbReference type="ARBA" id="ARBA00009236"/>
    </source>
</evidence>
<reference evidence="11" key="1">
    <citation type="submission" date="2020-10" db="EMBL/GenBank/DDBJ databases">
        <authorList>
            <person name="Gilroy R."/>
        </authorList>
    </citation>
    <scope>NUCLEOTIDE SEQUENCE</scope>
    <source>
        <strain evidence="11">F6-4510</strain>
    </source>
</reference>
<evidence type="ECO:0000313" key="12">
    <source>
        <dbReference type="Proteomes" id="UP000823611"/>
    </source>
</evidence>
<feature type="modified residue" description="N6-(pyridoxal phosphate)lysine" evidence="7">
    <location>
        <position position="187"/>
    </location>
</feature>
<evidence type="ECO:0000256" key="4">
    <source>
        <dbReference type="ARBA" id="ARBA00022679"/>
    </source>
</evidence>
<gene>
    <name evidence="11" type="ORF">IAC55_08520</name>
</gene>
<comment type="cofactor">
    <cofactor evidence="1 7 9">
        <name>pyridoxal 5'-phosphate</name>
        <dbReference type="ChEBI" id="CHEBI:597326"/>
    </cofactor>
</comment>
<dbReference type="PROSITE" id="PS00595">
    <property type="entry name" value="AA_TRANSFER_CLASS_5"/>
    <property type="match status" value="1"/>
</dbReference>
<reference evidence="11" key="2">
    <citation type="journal article" date="2021" name="PeerJ">
        <title>Extensive microbial diversity within the chicken gut microbiome revealed by metagenomics and culture.</title>
        <authorList>
            <person name="Gilroy R."/>
            <person name="Ravi A."/>
            <person name="Getino M."/>
            <person name="Pursley I."/>
            <person name="Horton D.L."/>
            <person name="Alikhan N.F."/>
            <person name="Baker D."/>
            <person name="Gharbi K."/>
            <person name="Hall N."/>
            <person name="Watson M."/>
            <person name="Adriaenssens E.M."/>
            <person name="Foster-Nyarko E."/>
            <person name="Jarju S."/>
            <person name="Secka A."/>
            <person name="Antonio M."/>
            <person name="Oren A."/>
            <person name="Chaudhuri R.R."/>
            <person name="La Ragione R."/>
            <person name="Hildebrand F."/>
            <person name="Pallen M.J."/>
        </authorList>
    </citation>
    <scope>NUCLEOTIDE SEQUENCE</scope>
    <source>
        <strain evidence="11">F6-4510</strain>
    </source>
</reference>
<dbReference type="InterPro" id="IPR020578">
    <property type="entry name" value="Aminotrans_V_PyrdxlP_BS"/>
</dbReference>
<dbReference type="SUPFAM" id="SSF53383">
    <property type="entry name" value="PLP-dependent transferases"/>
    <property type="match status" value="1"/>
</dbReference>
<dbReference type="Gene3D" id="3.90.1150.10">
    <property type="entry name" value="Aspartate Aminotransferase, domain 1"/>
    <property type="match status" value="1"/>
</dbReference>
<dbReference type="InterPro" id="IPR015422">
    <property type="entry name" value="PyrdxlP-dep_Trfase_small"/>
</dbReference>
<dbReference type="PANTHER" id="PTHR21152:SF24">
    <property type="entry name" value="ALANINE--GLYOXYLATE AMINOTRANSFERASE 1"/>
    <property type="match status" value="1"/>
</dbReference>
<comment type="caution">
    <text evidence="11">The sequence shown here is derived from an EMBL/GenBank/DDBJ whole genome shotgun (WGS) entry which is preliminary data.</text>
</comment>
<protein>
    <submittedName>
        <fullName evidence="11">Alanine--glyoxylate aminotransferase family protein</fullName>
    </submittedName>
</protein>
<dbReference type="Pfam" id="PF00266">
    <property type="entry name" value="Aminotran_5"/>
    <property type="match status" value="1"/>
</dbReference>
<proteinExistence type="inferred from homology"/>
<dbReference type="InterPro" id="IPR015421">
    <property type="entry name" value="PyrdxlP-dep_Trfase_major"/>
</dbReference>
<evidence type="ECO:0000256" key="8">
    <source>
        <dbReference type="RuleBase" id="RU004075"/>
    </source>
</evidence>
<evidence type="ECO:0000256" key="6">
    <source>
        <dbReference type="PIRSR" id="PIRSR000524-1"/>
    </source>
</evidence>
<dbReference type="EMBL" id="JADIMX010000168">
    <property type="protein sequence ID" value="MBO8435346.1"/>
    <property type="molecule type" value="Genomic_DNA"/>
</dbReference>
<evidence type="ECO:0000256" key="1">
    <source>
        <dbReference type="ARBA" id="ARBA00001933"/>
    </source>
</evidence>
<dbReference type="InterPro" id="IPR024169">
    <property type="entry name" value="SP_NH2Trfase/AEP_transaminase"/>
</dbReference>
<sequence>MYKLMTAGPTQVSESVRKALSTHRGNPDIDIEFLEYYKNLCLKFSKFFNTDNEFYILGGEGILGLESACASLTEKGDRVLVIDNGVFGKGFKDFVELYGGEAVLYTVDDRNPVDIDKLNEYLKKDSNFKYATVVHCDTPSGILNDVSAISKLLSSYNIMSVVDSVSSSFGVPLSMGEIDILCLGSQKALSAPTGLTIIGVSDRAKKSMENRKTKIASFYANILAFKDYYENRWFPYTMPIYDIYALGQAMDNVINDENVFERHSKMANITRETVKAMGLKLYTESGYSDTVTVFEVPECTTCDDIVSIMKDKHNILISGSFDYLLGKVLRIGHMGENANEKDVYETLLALYETLLEVGFDISKSKEEIFYFM</sequence>
<evidence type="ECO:0000259" key="10">
    <source>
        <dbReference type="Pfam" id="PF00266"/>
    </source>
</evidence>
<dbReference type="GO" id="GO:0008453">
    <property type="term" value="F:alanine-glyoxylate transaminase activity"/>
    <property type="evidence" value="ECO:0007669"/>
    <property type="project" value="TreeGrafter"/>
</dbReference>
<feature type="binding site" evidence="6">
    <location>
        <position position="330"/>
    </location>
    <ligand>
        <name>substrate</name>
    </ligand>
</feature>
<dbReference type="PIRSF" id="PIRSF000524">
    <property type="entry name" value="SPT"/>
    <property type="match status" value="1"/>
</dbReference>
<accession>A0A9D9DZF8</accession>
<comment type="similarity">
    <text evidence="2 8">Belongs to the class-V pyridoxal-phosphate-dependent aminotransferase family.</text>
</comment>
<organism evidence="11 12">
    <name type="scientific">Candidatus Fimicola merdigallinarum</name>
    <dbReference type="NCBI Taxonomy" id="2840819"/>
    <lineage>
        <taxon>Bacteria</taxon>
        <taxon>Bacillati</taxon>
        <taxon>Bacillota</taxon>
        <taxon>Clostridia</taxon>
        <taxon>Lachnospirales</taxon>
        <taxon>Lachnospiraceae</taxon>
        <taxon>Lachnospiraceae incertae sedis</taxon>
        <taxon>Candidatus Fimicola</taxon>
    </lineage>
</organism>
<evidence type="ECO:0000256" key="5">
    <source>
        <dbReference type="ARBA" id="ARBA00022898"/>
    </source>
</evidence>
<evidence type="ECO:0000256" key="3">
    <source>
        <dbReference type="ARBA" id="ARBA00022576"/>
    </source>
</evidence>
<dbReference type="PANTHER" id="PTHR21152">
    <property type="entry name" value="AMINOTRANSFERASE CLASS V"/>
    <property type="match status" value="1"/>
</dbReference>